<name>A0A127QCW3_9BURK</name>
<keyword evidence="2" id="KW-1185">Reference proteome</keyword>
<evidence type="ECO:0000313" key="1">
    <source>
        <dbReference type="EMBL" id="AMP07826.1"/>
    </source>
</evidence>
<reference evidence="1 2" key="1">
    <citation type="submission" date="2015-11" db="EMBL/GenBank/DDBJ databases">
        <title>Exploring the genomic traits of fungus-feeding bacterial genus Collimonas.</title>
        <authorList>
            <person name="Song C."/>
            <person name="Schmidt R."/>
            <person name="de Jager V."/>
            <person name="Krzyzanowska D."/>
            <person name="Jongedijk E."/>
            <person name="Cankar K."/>
            <person name="Beekwilder J."/>
            <person name="van Veen A."/>
            <person name="de Boer W."/>
            <person name="van Veen J.A."/>
            <person name="Garbeva P."/>
        </authorList>
    </citation>
    <scope>NUCLEOTIDE SEQUENCE [LARGE SCALE GENOMIC DNA]</scope>
    <source>
        <strain evidence="1 2">Ter282</strain>
    </source>
</reference>
<dbReference type="EMBL" id="CP013235">
    <property type="protein sequence ID" value="AMP07826.1"/>
    <property type="molecule type" value="Genomic_DNA"/>
</dbReference>
<organism evidence="1 2">
    <name type="scientific">Collimonas arenae</name>
    <dbReference type="NCBI Taxonomy" id="279058"/>
    <lineage>
        <taxon>Bacteria</taxon>
        <taxon>Pseudomonadati</taxon>
        <taxon>Pseudomonadota</taxon>
        <taxon>Betaproteobacteria</taxon>
        <taxon>Burkholderiales</taxon>
        <taxon>Oxalobacteraceae</taxon>
        <taxon>Collimonas</taxon>
    </lineage>
</organism>
<dbReference type="PATRIC" id="fig|279058.17.peg.2"/>
<gene>
    <name evidence="1" type="ORF">CAter282_0002</name>
</gene>
<dbReference type="Proteomes" id="UP000071778">
    <property type="component" value="Chromosome"/>
</dbReference>
<accession>A0A127QCW3</accession>
<sequence>MVGELLADLWISFEVAIFKAVGKCGFFVVFVKSGATGEARKKAENKPRFTPCCES</sequence>
<protein>
    <submittedName>
        <fullName evidence="1">Uncharacterized protein</fullName>
    </submittedName>
</protein>
<proteinExistence type="predicted"/>
<dbReference type="AlphaFoldDB" id="A0A127QCW3"/>
<evidence type="ECO:0000313" key="2">
    <source>
        <dbReference type="Proteomes" id="UP000071778"/>
    </source>
</evidence>